<gene>
    <name evidence="1" type="ORF">DL237_12780</name>
</gene>
<dbReference type="Gene3D" id="3.30.420.310">
    <property type="entry name" value="2-keto-3-deoxy-galactonokinase, C-terminal domain"/>
    <property type="match status" value="1"/>
</dbReference>
<reference evidence="1 2" key="1">
    <citation type="submission" date="2018-08" db="EMBL/GenBank/DDBJ databases">
        <title>Pseudooceanicola sediminis CY03 in the family Rhodobacteracea.</title>
        <authorList>
            <person name="Zhang Y.-J."/>
        </authorList>
    </citation>
    <scope>NUCLEOTIDE SEQUENCE [LARGE SCALE GENOMIC DNA]</scope>
    <source>
        <strain evidence="1 2">CY03</strain>
    </source>
</reference>
<dbReference type="Proteomes" id="UP000265848">
    <property type="component" value="Unassembled WGS sequence"/>
</dbReference>
<proteinExistence type="predicted"/>
<evidence type="ECO:0000313" key="1">
    <source>
        <dbReference type="EMBL" id="RII38379.1"/>
    </source>
</evidence>
<sequence length="223" mass="23573">MEWLGIEIDENRHWGPEGECAPQGVATEHRLIVGATGLPAHKIPGKLCPEDLHRGADGLCLPGLGQMTSGERLRLLGFQTLNPYWDGVALIVQSERTLWVTLSAGEAIHVQASATGQLAIALGCEAAVPEGLDEAMSLAERLPFQLAEATGPGARLAALLGAEMAAAKRLWLGQQAVLIGQGPLAHAYLAALRGLYVPVTETMDAALVREGFRALARTFVASD</sequence>
<dbReference type="EMBL" id="QWJJ01000010">
    <property type="protein sequence ID" value="RII38379.1"/>
    <property type="molecule type" value="Genomic_DNA"/>
</dbReference>
<evidence type="ECO:0000313" key="2">
    <source>
        <dbReference type="Proteomes" id="UP000265848"/>
    </source>
</evidence>
<dbReference type="AlphaFoldDB" id="A0A399J1G1"/>
<evidence type="ECO:0008006" key="3">
    <source>
        <dbReference type="Google" id="ProtNLM"/>
    </source>
</evidence>
<accession>A0A399J1G1</accession>
<dbReference type="InterPro" id="IPR042257">
    <property type="entry name" value="DGOK_C"/>
</dbReference>
<keyword evidence="2" id="KW-1185">Reference proteome</keyword>
<organism evidence="1 2">
    <name type="scientific">Pseudooceanicola sediminis</name>
    <dbReference type="NCBI Taxonomy" id="2211117"/>
    <lineage>
        <taxon>Bacteria</taxon>
        <taxon>Pseudomonadati</taxon>
        <taxon>Pseudomonadota</taxon>
        <taxon>Alphaproteobacteria</taxon>
        <taxon>Rhodobacterales</taxon>
        <taxon>Paracoccaceae</taxon>
        <taxon>Pseudooceanicola</taxon>
    </lineage>
</organism>
<protein>
    <recommendedName>
        <fullName evidence="3">2-dehydro-3-deoxygalactonokinase</fullName>
    </recommendedName>
</protein>
<name>A0A399J1G1_9RHOB</name>
<comment type="caution">
    <text evidence="1">The sequence shown here is derived from an EMBL/GenBank/DDBJ whole genome shotgun (WGS) entry which is preliminary data.</text>
</comment>